<gene>
    <name evidence="1" type="ORF">DEBURN_LOCUS11239</name>
</gene>
<keyword evidence="2" id="KW-1185">Reference proteome</keyword>
<proteinExistence type="predicted"/>
<dbReference type="AlphaFoldDB" id="A0A9N9DPR5"/>
<reference evidence="1" key="1">
    <citation type="submission" date="2021-06" db="EMBL/GenBank/DDBJ databases">
        <authorList>
            <person name="Kallberg Y."/>
            <person name="Tangrot J."/>
            <person name="Rosling A."/>
        </authorList>
    </citation>
    <scope>NUCLEOTIDE SEQUENCE</scope>
    <source>
        <strain evidence="1">AZ414A</strain>
    </source>
</reference>
<comment type="caution">
    <text evidence="1">The sequence shown here is derived from an EMBL/GenBank/DDBJ whole genome shotgun (WGS) entry which is preliminary data.</text>
</comment>
<evidence type="ECO:0000313" key="2">
    <source>
        <dbReference type="Proteomes" id="UP000789706"/>
    </source>
</evidence>
<dbReference type="Proteomes" id="UP000789706">
    <property type="component" value="Unassembled WGS sequence"/>
</dbReference>
<sequence length="66" mass="7709">KPDQSWNLQQYNNTMGLHTTSSKDRNIMLQKSDHLWNLQQDASGSKCILFDMHMVLATKRIFQAEN</sequence>
<protein>
    <submittedName>
        <fullName evidence="1">10384_t:CDS:1</fullName>
    </submittedName>
</protein>
<evidence type="ECO:0000313" key="1">
    <source>
        <dbReference type="EMBL" id="CAG8643532.1"/>
    </source>
</evidence>
<feature type="non-terminal residue" evidence="1">
    <location>
        <position position="1"/>
    </location>
</feature>
<name>A0A9N9DPR5_9GLOM</name>
<organism evidence="1 2">
    <name type="scientific">Diversispora eburnea</name>
    <dbReference type="NCBI Taxonomy" id="1213867"/>
    <lineage>
        <taxon>Eukaryota</taxon>
        <taxon>Fungi</taxon>
        <taxon>Fungi incertae sedis</taxon>
        <taxon>Mucoromycota</taxon>
        <taxon>Glomeromycotina</taxon>
        <taxon>Glomeromycetes</taxon>
        <taxon>Diversisporales</taxon>
        <taxon>Diversisporaceae</taxon>
        <taxon>Diversispora</taxon>
    </lineage>
</organism>
<dbReference type="EMBL" id="CAJVPK010005327">
    <property type="protein sequence ID" value="CAG8643532.1"/>
    <property type="molecule type" value="Genomic_DNA"/>
</dbReference>
<dbReference type="OrthoDB" id="10485144at2759"/>
<accession>A0A9N9DPR5</accession>